<protein>
    <recommendedName>
        <fullName evidence="3">Aminoglycoside phosphotransferase domain-containing protein</fullName>
    </recommendedName>
</protein>
<feature type="coiled-coil region" evidence="1">
    <location>
        <begin position="565"/>
        <end position="592"/>
    </location>
</feature>
<reference evidence="4" key="1">
    <citation type="journal article" date="2020" name="Stud. Mycol.">
        <title>101 Dothideomycetes genomes: a test case for predicting lifestyles and emergence of pathogens.</title>
        <authorList>
            <person name="Haridas S."/>
            <person name="Albert R."/>
            <person name="Binder M."/>
            <person name="Bloem J."/>
            <person name="Labutti K."/>
            <person name="Salamov A."/>
            <person name="Andreopoulos B."/>
            <person name="Baker S."/>
            <person name="Barry K."/>
            <person name="Bills G."/>
            <person name="Bluhm B."/>
            <person name="Cannon C."/>
            <person name="Castanera R."/>
            <person name="Culley D."/>
            <person name="Daum C."/>
            <person name="Ezra D."/>
            <person name="Gonzalez J."/>
            <person name="Henrissat B."/>
            <person name="Kuo A."/>
            <person name="Liang C."/>
            <person name="Lipzen A."/>
            <person name="Lutzoni F."/>
            <person name="Magnuson J."/>
            <person name="Mondo S."/>
            <person name="Nolan M."/>
            <person name="Ohm R."/>
            <person name="Pangilinan J."/>
            <person name="Park H.-J."/>
            <person name="Ramirez L."/>
            <person name="Alfaro M."/>
            <person name="Sun H."/>
            <person name="Tritt A."/>
            <person name="Yoshinaga Y."/>
            <person name="Zwiers L.-H."/>
            <person name="Turgeon B."/>
            <person name="Goodwin S."/>
            <person name="Spatafora J."/>
            <person name="Crous P."/>
            <person name="Grigoriev I."/>
        </authorList>
    </citation>
    <scope>NUCLEOTIDE SEQUENCE</scope>
    <source>
        <strain evidence="4">CBS 379.55</strain>
    </source>
</reference>
<keyword evidence="5" id="KW-1185">Reference proteome</keyword>
<dbReference type="OrthoDB" id="10003767at2759"/>
<organism evidence="4 5">
    <name type="scientific">Westerdykella ornata</name>
    <dbReference type="NCBI Taxonomy" id="318751"/>
    <lineage>
        <taxon>Eukaryota</taxon>
        <taxon>Fungi</taxon>
        <taxon>Dikarya</taxon>
        <taxon>Ascomycota</taxon>
        <taxon>Pezizomycotina</taxon>
        <taxon>Dothideomycetes</taxon>
        <taxon>Pleosporomycetidae</taxon>
        <taxon>Pleosporales</taxon>
        <taxon>Sporormiaceae</taxon>
        <taxon>Westerdykella</taxon>
    </lineage>
</organism>
<dbReference type="InterPro" id="IPR002575">
    <property type="entry name" value="Aminoglycoside_PTrfase"/>
</dbReference>
<dbReference type="SUPFAM" id="SSF56112">
    <property type="entry name" value="Protein kinase-like (PK-like)"/>
    <property type="match status" value="1"/>
</dbReference>
<feature type="signal peptide" evidence="2">
    <location>
        <begin position="1"/>
        <end position="16"/>
    </location>
</feature>
<proteinExistence type="predicted"/>
<evidence type="ECO:0000313" key="5">
    <source>
        <dbReference type="Proteomes" id="UP000800097"/>
    </source>
</evidence>
<feature type="chain" id="PRO_5025471353" description="Aminoglycoside phosphotransferase domain-containing protein" evidence="2">
    <location>
        <begin position="17"/>
        <end position="609"/>
    </location>
</feature>
<dbReference type="InterPro" id="IPR051035">
    <property type="entry name" value="Mito_inheritance_9"/>
</dbReference>
<accession>A0A6A6JT29</accession>
<evidence type="ECO:0000313" key="4">
    <source>
        <dbReference type="EMBL" id="KAF2278906.1"/>
    </source>
</evidence>
<feature type="domain" description="Aminoglycoside phosphotransferase" evidence="3">
    <location>
        <begin position="130"/>
        <end position="403"/>
    </location>
</feature>
<name>A0A6A6JT29_WESOR</name>
<evidence type="ECO:0000256" key="1">
    <source>
        <dbReference type="SAM" id="Coils"/>
    </source>
</evidence>
<dbReference type="Gene3D" id="3.30.200.20">
    <property type="entry name" value="Phosphorylase Kinase, domain 1"/>
    <property type="match status" value="1"/>
</dbReference>
<dbReference type="GO" id="GO:0005739">
    <property type="term" value="C:mitochondrion"/>
    <property type="evidence" value="ECO:0007669"/>
    <property type="project" value="TreeGrafter"/>
</dbReference>
<dbReference type="PANTHER" id="PTHR36091">
    <property type="entry name" value="ALTERED INHERITANCE OF MITOCHONDRIA PROTEIN 9, MITOCHONDRIAL"/>
    <property type="match status" value="1"/>
</dbReference>
<dbReference type="Pfam" id="PF01636">
    <property type="entry name" value="APH"/>
    <property type="match status" value="1"/>
</dbReference>
<gene>
    <name evidence="4" type="ORF">EI97DRAFT_492537</name>
</gene>
<sequence>MFRSNLSLGLAPCVVGLRAVQFLLSLSHQWPKRLEPSICQPPAHAAHIIDNVDKMHCPIKPVYMFFSSKFHSTSSREIIVNYHTTEKASEITMRNGLKDRYVEFNAEALQRAAEASVSNKHGKVVSMNKIAEGGFNRVFVLEMQDGFELIAKISYHIARPEYFTTASEAATLTFLRVNGIPVPEVYSYSASAENPVRAEYILMEKAPGVCLASKWANLQDIEIRRLVHSFVELERKLFEIPFSATGSLYFKKDVPAGLQAPLYTEGHVTEANEFCIGPIADYMFWYGRRAGLKLNRGPWKNPVEYLQSIGAKEIEWTQRYGKPMEPDFPHNALGLGVQRPEDYLKLLEYYQLLTPHLLPKDPAHPFNQPTLRHPDLTFSNIFITPETGRISCLIDWQHTVIQPQLLAAGYPRAFENPDDELSPELVEPKLPEDFASLQAEEQAAVRELYRRRLLFFGYRVLNGHFNQHHIAALRDPLLLGCQMLVDRAGRQWEGNLITLKGAIIRTGQFFEHLPDVENIECPVRFDQTELDEFAETEDSWLKMTIAVEQWRKRVCNMTEEGWVRNEDYEEAKKKLEDLKNEIRRQCEGDEEDIQAFRTGWPFRDREEVD</sequence>
<dbReference type="RefSeq" id="XP_033656445.1">
    <property type="nucleotide sequence ID" value="XM_033802320.1"/>
</dbReference>
<keyword evidence="1" id="KW-0175">Coiled coil</keyword>
<dbReference type="Proteomes" id="UP000800097">
    <property type="component" value="Unassembled WGS sequence"/>
</dbReference>
<dbReference type="Gene3D" id="3.90.1200.10">
    <property type="match status" value="1"/>
</dbReference>
<dbReference type="AlphaFoldDB" id="A0A6A6JT29"/>
<keyword evidence="2" id="KW-0732">Signal</keyword>
<evidence type="ECO:0000256" key="2">
    <source>
        <dbReference type="SAM" id="SignalP"/>
    </source>
</evidence>
<dbReference type="EMBL" id="ML986487">
    <property type="protein sequence ID" value="KAF2278906.1"/>
    <property type="molecule type" value="Genomic_DNA"/>
</dbReference>
<dbReference type="PANTHER" id="PTHR36091:SF2">
    <property type="entry name" value="AMINOGLYCOSIDE PHOSPHOTRANSFERASE DOMAIN-CONTAINING PROTEIN"/>
    <property type="match status" value="1"/>
</dbReference>
<dbReference type="InterPro" id="IPR011009">
    <property type="entry name" value="Kinase-like_dom_sf"/>
</dbReference>
<dbReference type="GeneID" id="54555495"/>
<evidence type="ECO:0000259" key="3">
    <source>
        <dbReference type="Pfam" id="PF01636"/>
    </source>
</evidence>